<dbReference type="Gene3D" id="1.20.1050.100">
    <property type="match status" value="1"/>
</dbReference>
<evidence type="ECO:0000313" key="6">
    <source>
        <dbReference type="Proteomes" id="UP000183915"/>
    </source>
</evidence>
<dbReference type="Pfam" id="PF20848">
    <property type="entry name" value="ExoU_mid_dom"/>
    <property type="match status" value="1"/>
</dbReference>
<comment type="caution">
    <text evidence="5">The sequence shown here is derived from an EMBL/GenBank/DDBJ whole genome shotgun (WGS) entry which is preliminary data.</text>
</comment>
<accession>A0ABY0YT82</accession>
<dbReference type="InterPro" id="IPR002641">
    <property type="entry name" value="PNPLA_dom"/>
</dbReference>
<feature type="active site" description="Nucleophile" evidence="2">
    <location>
        <position position="99"/>
    </location>
</feature>
<keyword evidence="1 2" id="KW-0443">Lipid metabolism</keyword>
<dbReference type="SUPFAM" id="SSF52151">
    <property type="entry name" value="FabD/lysophospholipase-like"/>
    <property type="match status" value="1"/>
</dbReference>
<dbReference type="Gene3D" id="3.40.1090.10">
    <property type="entry name" value="Cytosolic phospholipase A2 catalytic domain"/>
    <property type="match status" value="1"/>
</dbReference>
<proteinExistence type="predicted"/>
<reference evidence="5 6" key="1">
    <citation type="submission" date="2016-10" db="EMBL/GenBank/DDBJ databases">
        <authorList>
            <person name="Varghese N."/>
            <person name="Submissions S."/>
        </authorList>
    </citation>
    <scope>NUCLEOTIDE SEQUENCE [LARGE SCALE GENOMIC DNA]</scope>
    <source>
        <strain evidence="5 6">BS3780</strain>
    </source>
</reference>
<dbReference type="PROSITE" id="PS51635">
    <property type="entry name" value="PNPLA"/>
    <property type="match status" value="1"/>
</dbReference>
<feature type="region of interest" description="Disordered" evidence="3">
    <location>
        <begin position="1"/>
        <end position="23"/>
    </location>
</feature>
<feature type="compositionally biased region" description="Low complexity" evidence="3">
    <location>
        <begin position="1"/>
        <end position="15"/>
    </location>
</feature>
<dbReference type="PANTHER" id="PTHR46394:SF1">
    <property type="entry name" value="PNPLA DOMAIN-CONTAINING PROTEIN"/>
    <property type="match status" value="1"/>
</dbReference>
<keyword evidence="6" id="KW-1185">Reference proteome</keyword>
<dbReference type="PANTHER" id="PTHR46394">
    <property type="entry name" value="ANNEXIN"/>
    <property type="match status" value="1"/>
</dbReference>
<dbReference type="Pfam" id="PF01734">
    <property type="entry name" value="Patatin"/>
    <property type="match status" value="1"/>
</dbReference>
<feature type="domain" description="PNPLA" evidence="4">
    <location>
        <begin position="64"/>
        <end position="311"/>
    </location>
</feature>
<evidence type="ECO:0000256" key="1">
    <source>
        <dbReference type="ARBA" id="ARBA00023098"/>
    </source>
</evidence>
<dbReference type="InterPro" id="IPR052580">
    <property type="entry name" value="Lipid_Hydrolase"/>
</dbReference>
<evidence type="ECO:0000259" key="4">
    <source>
        <dbReference type="PROSITE" id="PS51635"/>
    </source>
</evidence>
<feature type="short sequence motif" description="GXGXXG" evidence="2">
    <location>
        <begin position="68"/>
        <end position="73"/>
    </location>
</feature>
<dbReference type="EMBL" id="FNTT01000002">
    <property type="protein sequence ID" value="SED95680.1"/>
    <property type="molecule type" value="Genomic_DNA"/>
</dbReference>
<feature type="short sequence motif" description="GXSXG" evidence="2">
    <location>
        <begin position="97"/>
        <end position="101"/>
    </location>
</feature>
<feature type="short sequence motif" description="DGA/G" evidence="2">
    <location>
        <begin position="298"/>
        <end position="300"/>
    </location>
</feature>
<dbReference type="Proteomes" id="UP000183915">
    <property type="component" value="Unassembled WGS sequence"/>
</dbReference>
<keyword evidence="2" id="KW-0442">Lipid degradation</keyword>
<dbReference type="InterPro" id="IPR049155">
    <property type="entry name" value="ExoU_mid_dom"/>
</dbReference>
<keyword evidence="2" id="KW-0378">Hydrolase</keyword>
<feature type="active site" description="Proton acceptor" evidence="2">
    <location>
        <position position="298"/>
    </location>
</feature>
<dbReference type="InterPro" id="IPR016035">
    <property type="entry name" value="Acyl_Trfase/lysoPLipase"/>
</dbReference>
<protein>
    <submittedName>
        <fullName evidence="5">Exoenzyme U</fullName>
    </submittedName>
</protein>
<evidence type="ECO:0000256" key="2">
    <source>
        <dbReference type="PROSITE-ProRule" id="PRU01161"/>
    </source>
</evidence>
<evidence type="ECO:0000256" key="3">
    <source>
        <dbReference type="SAM" id="MobiDB-lite"/>
    </source>
</evidence>
<gene>
    <name evidence="5" type="ORF">SAMN04490188_2126</name>
</gene>
<name>A0ABY0YT82_9PSED</name>
<sequence length="652" mass="71593">MPGPISQQSLPPSSLKNSDQTVKQANPGNACLLVDRATDRSISIIRYGDGSVEVTMDRPTISDLILSGGGAKGAAYSGLLKTLEANGLMDNIRTISGSSAGAISAAVLASGMSHARFDQILDDIPLTSLLDSTNVIVKALQNVSSKLGEKLKNVPLAQLLCDLLPRLGSKGMPLENLIREESCKALLQHCKDHPEPLSEKAQQAVANVRRNEYVTFADLAVLSKEIPPIKTVEITGTAMFEEDTQLLVFSEKTTPDMDIAVAALISASLPVVFSKLTQQGLPFQQNDEKRTETTAFADGGILNNTPVPDIYNPATSMSPIPDRESLILIFEAEESNQENQRGTGITALIDKFLNAPHTASSVWNAEQLKRFADQTVVVPLKSNKGDYRGLLSGTVNFSMPKEIKDHLQEELRKKVQTHLDEHNATRQTFWFDSIEDALLALGDKAFEQLSLELEDDETCAEAITFRHHAQRALAQLKEAIQEANKASTKLEPTPPMHMAIWTLDQLADQPGRLEWLAKRLNHGNDPDFMQFLQAAAEWDRGAPNATSEVTGHAVEKMHLQDIATRISNVVQHVLNPACFLGGQPDANIKLIKGVIRDLLELQDPKASKNSLEQKITFNNSLERVIANYRSRYTGMLDPKSTTRETLLNMLFK</sequence>
<evidence type="ECO:0000313" key="5">
    <source>
        <dbReference type="EMBL" id="SED95680.1"/>
    </source>
</evidence>
<organism evidence="5 6">
    <name type="scientific">Pseudomonas kilonensis</name>
    <dbReference type="NCBI Taxonomy" id="132476"/>
    <lineage>
        <taxon>Bacteria</taxon>
        <taxon>Pseudomonadati</taxon>
        <taxon>Pseudomonadota</taxon>
        <taxon>Gammaproteobacteria</taxon>
        <taxon>Pseudomonadales</taxon>
        <taxon>Pseudomonadaceae</taxon>
        <taxon>Pseudomonas</taxon>
    </lineage>
</organism>